<proteinExistence type="predicted"/>
<protein>
    <submittedName>
        <fullName evidence="1">Uncharacterized protein</fullName>
    </submittedName>
</protein>
<name>A0ABT1YH63_9BACL</name>
<dbReference type="RefSeq" id="WP_258214115.1">
    <property type="nucleotide sequence ID" value="NZ_JANQBD010000010.1"/>
</dbReference>
<organism evidence="1 2">
    <name type="scientific">Paenibacillus radicis</name>
    <name type="common">ex Xue et al. 2023</name>
    <dbReference type="NCBI Taxonomy" id="2972489"/>
    <lineage>
        <taxon>Bacteria</taxon>
        <taxon>Bacillati</taxon>
        <taxon>Bacillota</taxon>
        <taxon>Bacilli</taxon>
        <taxon>Bacillales</taxon>
        <taxon>Paenibacillaceae</taxon>
        <taxon>Paenibacillus</taxon>
    </lineage>
</organism>
<dbReference type="Proteomes" id="UP001300012">
    <property type="component" value="Unassembled WGS sequence"/>
</dbReference>
<gene>
    <name evidence="1" type="ORF">NV381_15075</name>
</gene>
<evidence type="ECO:0000313" key="1">
    <source>
        <dbReference type="EMBL" id="MCR8632526.1"/>
    </source>
</evidence>
<reference evidence="1 2" key="1">
    <citation type="submission" date="2022-08" db="EMBL/GenBank/DDBJ databases">
        <title>Paenibacillus endoradicis sp. nov., Paenibacillus radicibacter sp. nov and Paenibacillus pararadicis sp. nov., three cold-adapted plant growth-promoting bacteria isolated from root of Larix gmelinii in Great Khingan.</title>
        <authorList>
            <person name="Xue H."/>
        </authorList>
    </citation>
    <scope>NUCLEOTIDE SEQUENCE [LARGE SCALE GENOMIC DNA]</scope>
    <source>
        <strain evidence="1 2">N5-1-1-5</strain>
    </source>
</reference>
<evidence type="ECO:0000313" key="2">
    <source>
        <dbReference type="Proteomes" id="UP001300012"/>
    </source>
</evidence>
<accession>A0ABT1YH63</accession>
<dbReference type="EMBL" id="JANQBD010000010">
    <property type="protein sequence ID" value="MCR8632526.1"/>
    <property type="molecule type" value="Genomic_DNA"/>
</dbReference>
<sequence>MFKGCFHRKGDQDILTAAERKTIDGNPPVNPALIWFEIILTGKAPANLGDRDEISQNP</sequence>
<comment type="caution">
    <text evidence="1">The sequence shown here is derived from an EMBL/GenBank/DDBJ whole genome shotgun (WGS) entry which is preliminary data.</text>
</comment>
<keyword evidence="2" id="KW-1185">Reference proteome</keyword>